<dbReference type="Pfam" id="PF07825">
    <property type="entry name" value="Exc"/>
    <property type="match status" value="1"/>
</dbReference>
<protein>
    <submittedName>
        <fullName evidence="5">Excisionase</fullName>
    </submittedName>
</protein>
<organism evidence="5">
    <name type="scientific">Serratia marcescens</name>
    <dbReference type="NCBI Taxonomy" id="615"/>
    <lineage>
        <taxon>Bacteria</taxon>
        <taxon>Pseudomonadati</taxon>
        <taxon>Pseudomonadota</taxon>
        <taxon>Gammaproteobacteria</taxon>
        <taxon>Enterobacterales</taxon>
        <taxon>Yersiniaceae</taxon>
        <taxon>Serratia</taxon>
    </lineage>
</organism>
<gene>
    <name evidence="5" type="ORF">E0L31_26775</name>
</gene>
<dbReference type="RefSeq" id="WP_147839228.1">
    <property type="nucleotide sequence ID" value="NZ_SPSG02000085.1"/>
</dbReference>
<dbReference type="InterPro" id="IPR009061">
    <property type="entry name" value="DNA-bd_dom_put_sf"/>
</dbReference>
<reference evidence="5" key="1">
    <citation type="submission" date="2019-03" db="EMBL/GenBank/DDBJ databases">
        <title>Serratia marcescens strain N2 draft genome.</title>
        <authorList>
            <person name="Yassin A."/>
            <person name="El-Kenawy N."/>
            <person name="Youssef N.H."/>
        </authorList>
    </citation>
    <scope>NUCLEOTIDE SEQUENCE [LARGE SCALE GENOMIC DNA]</scope>
    <source>
        <strain evidence="5">N2</strain>
    </source>
</reference>
<dbReference type="InterPro" id="IPR012884">
    <property type="entry name" value="Excisionase-like"/>
</dbReference>
<keyword evidence="1" id="KW-0238">DNA-binding</keyword>
<evidence type="ECO:0000256" key="2">
    <source>
        <dbReference type="ARBA" id="ARBA00023172"/>
    </source>
</evidence>
<dbReference type="Gene3D" id="1.10.1660.20">
    <property type="match status" value="1"/>
</dbReference>
<feature type="domain" description="Excisionase-like" evidence="4">
    <location>
        <begin position="4"/>
        <end position="80"/>
    </location>
</feature>
<dbReference type="GO" id="GO:0003677">
    <property type="term" value="F:DNA binding"/>
    <property type="evidence" value="ECO:0007669"/>
    <property type="project" value="UniProtKB-KW"/>
</dbReference>
<keyword evidence="2" id="KW-0233">DNA recombination</keyword>
<feature type="compositionally biased region" description="Polar residues" evidence="3">
    <location>
        <begin position="63"/>
        <end position="73"/>
    </location>
</feature>
<sequence length="88" mass="10117">MPLLTIPEFIARLPKPRSVEQVRRWIRAGKIQPPPILNGREYLIDPAAEKRDPSQIKHFGNTRPDNNSLTTRIKNGKEKKTRQPRPAA</sequence>
<dbReference type="AlphaFoldDB" id="A0A9X8VD89"/>
<dbReference type="EMBL" id="SPSG01003714">
    <property type="protein sequence ID" value="TFU54849.1"/>
    <property type="molecule type" value="Genomic_DNA"/>
</dbReference>
<name>A0A9X8VD89_SERMA</name>
<evidence type="ECO:0000313" key="5">
    <source>
        <dbReference type="EMBL" id="TFU54849.1"/>
    </source>
</evidence>
<feature type="compositionally biased region" description="Basic residues" evidence="3">
    <location>
        <begin position="77"/>
        <end position="88"/>
    </location>
</feature>
<dbReference type="SUPFAM" id="SSF46955">
    <property type="entry name" value="Putative DNA-binding domain"/>
    <property type="match status" value="1"/>
</dbReference>
<evidence type="ECO:0000259" key="4">
    <source>
        <dbReference type="Pfam" id="PF07825"/>
    </source>
</evidence>
<evidence type="ECO:0000256" key="1">
    <source>
        <dbReference type="ARBA" id="ARBA00023125"/>
    </source>
</evidence>
<dbReference type="GO" id="GO:0006310">
    <property type="term" value="P:DNA recombination"/>
    <property type="evidence" value="ECO:0007669"/>
    <property type="project" value="UniProtKB-KW"/>
</dbReference>
<comment type="caution">
    <text evidence="5">The sequence shown here is derived from an EMBL/GenBank/DDBJ whole genome shotgun (WGS) entry which is preliminary data.</text>
</comment>
<evidence type="ECO:0000256" key="3">
    <source>
        <dbReference type="SAM" id="MobiDB-lite"/>
    </source>
</evidence>
<dbReference type="InterPro" id="IPR038137">
    <property type="entry name" value="Excisionase-like_sf"/>
</dbReference>
<accession>A0A9X8VD89</accession>
<feature type="region of interest" description="Disordered" evidence="3">
    <location>
        <begin position="50"/>
        <end position="88"/>
    </location>
</feature>
<proteinExistence type="predicted"/>